<dbReference type="RefSeq" id="WP_117680729.1">
    <property type="nucleotide sequence ID" value="NZ_QSRK01000004.1"/>
</dbReference>
<dbReference type="GO" id="GO:0006310">
    <property type="term" value="P:DNA recombination"/>
    <property type="evidence" value="ECO:0007669"/>
    <property type="project" value="UniProtKB-KW"/>
</dbReference>
<proteinExistence type="predicted"/>
<dbReference type="Pfam" id="PF13102">
    <property type="entry name" value="Phage_int_SAM_5"/>
    <property type="match status" value="1"/>
</dbReference>
<dbReference type="EMBL" id="QSRK01000004">
    <property type="protein sequence ID" value="RGL16335.1"/>
    <property type="molecule type" value="Genomic_DNA"/>
</dbReference>
<accession>A0A3E4R8H4</accession>
<dbReference type="GO" id="GO:0003677">
    <property type="term" value="F:DNA binding"/>
    <property type="evidence" value="ECO:0007669"/>
    <property type="project" value="UniProtKB-KW"/>
</dbReference>
<evidence type="ECO:0000313" key="5">
    <source>
        <dbReference type="Proteomes" id="UP000260795"/>
    </source>
</evidence>
<reference evidence="4 5" key="1">
    <citation type="submission" date="2018-08" db="EMBL/GenBank/DDBJ databases">
        <title>A genome reference for cultivated species of the human gut microbiota.</title>
        <authorList>
            <person name="Zou Y."/>
            <person name="Xue W."/>
            <person name="Luo G."/>
        </authorList>
    </citation>
    <scope>NUCLEOTIDE SEQUENCE [LARGE SCALE GENOMIC DNA]</scope>
    <source>
        <strain evidence="4 5">TF08-13</strain>
    </source>
</reference>
<name>A0A3E4R8H4_BACUN</name>
<dbReference type="Gene3D" id="1.10.443.10">
    <property type="entry name" value="Intergrase catalytic core"/>
    <property type="match status" value="1"/>
</dbReference>
<keyword evidence="2" id="KW-0233">DNA recombination</keyword>
<evidence type="ECO:0000259" key="3">
    <source>
        <dbReference type="Pfam" id="PF13102"/>
    </source>
</evidence>
<evidence type="ECO:0000313" key="4">
    <source>
        <dbReference type="EMBL" id="RGL16335.1"/>
    </source>
</evidence>
<evidence type="ECO:0000256" key="1">
    <source>
        <dbReference type="ARBA" id="ARBA00023125"/>
    </source>
</evidence>
<protein>
    <submittedName>
        <fullName evidence="4">Transposase</fullName>
    </submittedName>
</protein>
<feature type="domain" description="Phage integrase SAM-like" evidence="3">
    <location>
        <begin position="95"/>
        <end position="176"/>
    </location>
</feature>
<organism evidence="4 5">
    <name type="scientific">Bacteroides uniformis</name>
    <dbReference type="NCBI Taxonomy" id="820"/>
    <lineage>
        <taxon>Bacteria</taxon>
        <taxon>Pseudomonadati</taxon>
        <taxon>Bacteroidota</taxon>
        <taxon>Bacteroidia</taxon>
        <taxon>Bacteroidales</taxon>
        <taxon>Bacteroidaceae</taxon>
        <taxon>Bacteroides</taxon>
    </lineage>
</organism>
<gene>
    <name evidence="4" type="ORF">DXC80_03965</name>
</gene>
<dbReference type="GO" id="GO:0015074">
    <property type="term" value="P:DNA integration"/>
    <property type="evidence" value="ECO:0007669"/>
    <property type="project" value="InterPro"/>
</dbReference>
<keyword evidence="1" id="KW-0238">DNA-binding</keyword>
<sequence>MATLKAEVQGKRKDGSYIVYIRVTHNRKVSYLKTPWVVMERGVVRGKKEISDPHVCQQTSKLIEHYYQLLNQTDTQSWTLKEVTDYLTRGCDDISFTDYARKFIQKMQGEGRIRSAKNYKCAVLHLHRYANTNSLMFSRLNSSFFIGWIESLSTTSRCKEKYPICVREIFKHAIREYNDEENEVIRIKNPWTKVTIPKSDVPEKRAIPIGLLREFFRVIPDDSRFKHPLQELGQDVAKISICMCGINTIDLFEAKKEQLHKGIFWYNRAKTKSTRADKAYFEIKVSPFIMPTIEKYLSKDKKSPWLFNFHDRLSTGDSFNANVNIGINQICQKVEGLKTNFGAFRHTWATIAQNDCDASLADVDFGLNHSTYKMARVYTKIDYSPAWRLNEKVMDFIFFSNEESKAKKAKDVEKKFEKLSKYNLIKGEAFNNGQIIATVETTGFSNIDQVINALMKMIPDIYPERSKFQFKVTNVDKGLVQFYERCR</sequence>
<comment type="caution">
    <text evidence="4">The sequence shown here is derived from an EMBL/GenBank/DDBJ whole genome shotgun (WGS) entry which is preliminary data.</text>
</comment>
<dbReference type="InterPro" id="IPR011010">
    <property type="entry name" value="DNA_brk_join_enz"/>
</dbReference>
<dbReference type="InterPro" id="IPR013762">
    <property type="entry name" value="Integrase-like_cat_sf"/>
</dbReference>
<dbReference type="Gene3D" id="1.10.150.130">
    <property type="match status" value="1"/>
</dbReference>
<dbReference type="Proteomes" id="UP000260795">
    <property type="component" value="Unassembled WGS sequence"/>
</dbReference>
<dbReference type="InterPro" id="IPR010998">
    <property type="entry name" value="Integrase_recombinase_N"/>
</dbReference>
<dbReference type="InterPro" id="IPR025269">
    <property type="entry name" value="SAM-like_dom"/>
</dbReference>
<evidence type="ECO:0000256" key="2">
    <source>
        <dbReference type="ARBA" id="ARBA00023172"/>
    </source>
</evidence>
<dbReference type="SUPFAM" id="SSF56349">
    <property type="entry name" value="DNA breaking-rejoining enzymes"/>
    <property type="match status" value="1"/>
</dbReference>
<dbReference type="AlphaFoldDB" id="A0A3E4R8H4"/>